<dbReference type="Gene3D" id="3.40.50.2300">
    <property type="match status" value="1"/>
</dbReference>
<proteinExistence type="predicted"/>
<protein>
    <submittedName>
        <fullName evidence="4">Response regulator</fullName>
    </submittedName>
</protein>
<reference evidence="4 5" key="1">
    <citation type="submission" date="2023-10" db="EMBL/GenBank/DDBJ databases">
        <title>Surface-active antibiotics is a multifunctional adaptation for post-fire microbes.</title>
        <authorList>
            <person name="Liu M.D."/>
            <person name="Du Y."/>
            <person name="Koupaei S.K."/>
            <person name="Kim N.R."/>
            <person name="Zhang W."/>
            <person name="Traxler M.F."/>
        </authorList>
    </citation>
    <scope>NUCLEOTIDE SEQUENCE [LARGE SCALE GENOMIC DNA]</scope>
    <source>
        <strain evidence="4 5">F3</strain>
    </source>
</reference>
<name>A0ABZ0ECR5_9BURK</name>
<dbReference type="PANTHER" id="PTHR44591:SF3">
    <property type="entry name" value="RESPONSE REGULATORY DOMAIN-CONTAINING PROTEIN"/>
    <property type="match status" value="1"/>
</dbReference>
<dbReference type="RefSeq" id="WP_317017085.1">
    <property type="nucleotide sequence ID" value="NZ_CP136512.1"/>
</dbReference>
<evidence type="ECO:0000256" key="1">
    <source>
        <dbReference type="ARBA" id="ARBA00022553"/>
    </source>
</evidence>
<dbReference type="SMART" id="SM00448">
    <property type="entry name" value="REC"/>
    <property type="match status" value="1"/>
</dbReference>
<dbReference type="PROSITE" id="PS50110">
    <property type="entry name" value="RESPONSE_REGULATORY"/>
    <property type="match status" value="1"/>
</dbReference>
<gene>
    <name evidence="4" type="ORF">RW095_16915</name>
</gene>
<keyword evidence="1 2" id="KW-0597">Phosphoprotein</keyword>
<feature type="modified residue" description="4-aspartylphosphate" evidence="2">
    <location>
        <position position="76"/>
    </location>
</feature>
<sequence length="144" mass="15892">MNIPKLSDRAPRPWTARRVPVNGARLRVLVVDDNHNAALALAAYLSLEDLESRAVFGGSDAIEVGIAWVPHVILMDISMPHCNGYEAARALRRHTRTTGIAIVAHTAFDEIEVRRHLTDSVFDGYVQKGWPPGHLLALITKLAQ</sequence>
<dbReference type="InterPro" id="IPR050595">
    <property type="entry name" value="Bact_response_regulator"/>
</dbReference>
<keyword evidence="5" id="KW-1185">Reference proteome</keyword>
<dbReference type="InterPro" id="IPR001789">
    <property type="entry name" value="Sig_transdc_resp-reg_receiver"/>
</dbReference>
<evidence type="ECO:0000313" key="4">
    <source>
        <dbReference type="EMBL" id="WOD15016.1"/>
    </source>
</evidence>
<accession>A0ABZ0ECR5</accession>
<evidence type="ECO:0000256" key="2">
    <source>
        <dbReference type="PROSITE-ProRule" id="PRU00169"/>
    </source>
</evidence>
<dbReference type="SUPFAM" id="SSF52172">
    <property type="entry name" value="CheY-like"/>
    <property type="match status" value="1"/>
</dbReference>
<dbReference type="EMBL" id="CP136512">
    <property type="protein sequence ID" value="WOD15016.1"/>
    <property type="molecule type" value="Genomic_DNA"/>
</dbReference>
<dbReference type="PANTHER" id="PTHR44591">
    <property type="entry name" value="STRESS RESPONSE REGULATOR PROTEIN 1"/>
    <property type="match status" value="1"/>
</dbReference>
<dbReference type="Pfam" id="PF00072">
    <property type="entry name" value="Response_reg"/>
    <property type="match status" value="1"/>
</dbReference>
<dbReference type="Proteomes" id="UP001302652">
    <property type="component" value="Chromosome 2"/>
</dbReference>
<evidence type="ECO:0000259" key="3">
    <source>
        <dbReference type="PROSITE" id="PS50110"/>
    </source>
</evidence>
<evidence type="ECO:0000313" key="5">
    <source>
        <dbReference type="Proteomes" id="UP001302652"/>
    </source>
</evidence>
<feature type="domain" description="Response regulatory" evidence="3">
    <location>
        <begin position="27"/>
        <end position="143"/>
    </location>
</feature>
<dbReference type="InterPro" id="IPR011006">
    <property type="entry name" value="CheY-like_superfamily"/>
</dbReference>
<organism evidence="4 5">
    <name type="scientific">Paraburkholderia kirstenboschensis</name>
    <dbReference type="NCBI Taxonomy" id="1245436"/>
    <lineage>
        <taxon>Bacteria</taxon>
        <taxon>Pseudomonadati</taxon>
        <taxon>Pseudomonadota</taxon>
        <taxon>Betaproteobacteria</taxon>
        <taxon>Burkholderiales</taxon>
        <taxon>Burkholderiaceae</taxon>
        <taxon>Paraburkholderia</taxon>
    </lineage>
</organism>